<evidence type="ECO:0000313" key="1">
    <source>
        <dbReference type="EMBL" id="MCX3266542.1"/>
    </source>
</evidence>
<sequence>MIKITADFSMAELEAIINDETEAWFDELVDEYRIAGKAFVERAVQKAQFNNITWNLRSSIGYVIMYNGRVIESFFKDLVAGTEGQEVGKDYAKFVLSLIDEGDGLSMALVAGEEYAYYVEAKGKDVISGSWAFFTTELRGALK</sequence>
<dbReference type="AlphaFoldDB" id="A0A9X3DFZ3"/>
<comment type="caution">
    <text evidence="1">The sequence shown here is derived from an EMBL/GenBank/DDBJ whole genome shotgun (WGS) entry which is preliminary data.</text>
</comment>
<name>A0A9X3DFZ3_9SPHI</name>
<gene>
    <name evidence="1" type="ORF">OQZ29_17420</name>
</gene>
<dbReference type="RefSeq" id="WP_010602915.1">
    <property type="nucleotide sequence ID" value="NZ_JAPJUH010000005.1"/>
</dbReference>
<accession>A0A9X3DFZ3</accession>
<organism evidence="1 2">
    <name type="scientific">Pedobacter agri</name>
    <dbReference type="NCBI Taxonomy" id="454586"/>
    <lineage>
        <taxon>Bacteria</taxon>
        <taxon>Pseudomonadati</taxon>
        <taxon>Bacteroidota</taxon>
        <taxon>Sphingobacteriia</taxon>
        <taxon>Sphingobacteriales</taxon>
        <taxon>Sphingobacteriaceae</taxon>
        <taxon>Pedobacter</taxon>
    </lineage>
</organism>
<evidence type="ECO:0000313" key="2">
    <source>
        <dbReference type="Proteomes" id="UP001142592"/>
    </source>
</evidence>
<dbReference type="EMBL" id="JAPJUH010000005">
    <property type="protein sequence ID" value="MCX3266542.1"/>
    <property type="molecule type" value="Genomic_DNA"/>
</dbReference>
<reference evidence="1" key="1">
    <citation type="submission" date="2022-11" db="EMBL/GenBank/DDBJ databases">
        <authorList>
            <person name="Graham C."/>
            <person name="Newman J.D."/>
        </authorList>
    </citation>
    <scope>NUCLEOTIDE SEQUENCE</scope>
    <source>
        <strain evidence="1">DSM 19486</strain>
    </source>
</reference>
<keyword evidence="2" id="KW-1185">Reference proteome</keyword>
<proteinExistence type="predicted"/>
<dbReference type="Proteomes" id="UP001142592">
    <property type="component" value="Unassembled WGS sequence"/>
</dbReference>
<protein>
    <submittedName>
        <fullName evidence="1">Uncharacterized protein</fullName>
    </submittedName>
</protein>